<evidence type="ECO:0008006" key="5">
    <source>
        <dbReference type="Google" id="ProtNLM"/>
    </source>
</evidence>
<organism evidence="3 4">
    <name type="scientific">Glarea lozoyensis (strain ATCC 20868 / MF5171)</name>
    <dbReference type="NCBI Taxonomy" id="1116229"/>
    <lineage>
        <taxon>Eukaryota</taxon>
        <taxon>Fungi</taxon>
        <taxon>Dikarya</taxon>
        <taxon>Ascomycota</taxon>
        <taxon>Pezizomycotina</taxon>
        <taxon>Leotiomycetes</taxon>
        <taxon>Helotiales</taxon>
        <taxon>Helotiaceae</taxon>
        <taxon>Glarea</taxon>
    </lineage>
</organism>
<keyword evidence="2" id="KW-0732">Signal</keyword>
<feature type="chain" id="PRO_5004507180" description="Metalloproteases (Zincins), catalytic" evidence="2">
    <location>
        <begin position="18"/>
        <end position="346"/>
    </location>
</feature>
<name>S3CG85_GLAL2</name>
<evidence type="ECO:0000256" key="2">
    <source>
        <dbReference type="SAM" id="SignalP"/>
    </source>
</evidence>
<evidence type="ECO:0000313" key="4">
    <source>
        <dbReference type="Proteomes" id="UP000016922"/>
    </source>
</evidence>
<dbReference type="Proteomes" id="UP000016922">
    <property type="component" value="Unassembled WGS sequence"/>
</dbReference>
<feature type="signal peptide" evidence="2">
    <location>
        <begin position="1"/>
        <end position="17"/>
    </location>
</feature>
<dbReference type="InterPro" id="IPR024079">
    <property type="entry name" value="MetalloPept_cat_dom_sf"/>
</dbReference>
<protein>
    <recommendedName>
        <fullName evidence="5">Metalloproteases (Zincins), catalytic</fullName>
    </recommendedName>
</protein>
<dbReference type="RefSeq" id="XP_008087825.1">
    <property type="nucleotide sequence ID" value="XM_008089634.1"/>
</dbReference>
<dbReference type="HOGENOM" id="CLU_068923_0_0_1"/>
<proteinExistence type="predicted"/>
<evidence type="ECO:0000256" key="1">
    <source>
        <dbReference type="SAM" id="MobiDB-lite"/>
    </source>
</evidence>
<dbReference type="KEGG" id="glz:GLAREA_11491"/>
<reference evidence="3 4" key="1">
    <citation type="journal article" date="2013" name="BMC Genomics">
        <title>Genomics-driven discovery of the pneumocandin biosynthetic gene cluster in the fungus Glarea lozoyensis.</title>
        <authorList>
            <person name="Chen L."/>
            <person name="Yue Q."/>
            <person name="Zhang X."/>
            <person name="Xiang M."/>
            <person name="Wang C."/>
            <person name="Li S."/>
            <person name="Che Y."/>
            <person name="Ortiz-Lopez F.J."/>
            <person name="Bills G.F."/>
            <person name="Liu X."/>
            <person name="An Z."/>
        </authorList>
    </citation>
    <scope>NUCLEOTIDE SEQUENCE [LARGE SCALE GENOMIC DNA]</scope>
    <source>
        <strain evidence="4">ATCC 20868 / MF5171</strain>
    </source>
</reference>
<gene>
    <name evidence="3" type="ORF">GLAREA_11491</name>
</gene>
<sequence length="346" mass="38648">MRILVLLVSTLISLAVAGPSPQTPGQAPPETPVLDVDATPIPPNEKGWPHLSDSAEGILDRPPTRLFLDPTCTHEQKSKLILSWNEARELGTYLVEPHQGFNNDIALKDWLGDEWNDTSSDRRRKDSKAIGQSFARLTKLFNEPMDPTTLIYWSCEDPDQKCFPGQISGKTFKDLEGTPYSIITYTTIWCPEFFNTDLLVDLLDKHKNDNRGQEIIENFAFSSAAIMLHEIFKYRGLVGHYAMSSQSNFFQGSNRADHWWQEAGDYGTRSVFMKVDPFVMSATAIVVQQHFAMPGPPAPKSIIDYKFPLPDYASVDPLLPSYTSINSQSTLPTSNPPAYTSSATSP</sequence>
<dbReference type="AlphaFoldDB" id="S3CG85"/>
<dbReference type="GO" id="GO:0008237">
    <property type="term" value="F:metallopeptidase activity"/>
    <property type="evidence" value="ECO:0007669"/>
    <property type="project" value="InterPro"/>
</dbReference>
<dbReference type="EMBL" id="KE145372">
    <property type="protein sequence ID" value="EPE24910.1"/>
    <property type="molecule type" value="Genomic_DNA"/>
</dbReference>
<dbReference type="Gene3D" id="3.40.390.10">
    <property type="entry name" value="Collagenase (Catalytic Domain)"/>
    <property type="match status" value="1"/>
</dbReference>
<evidence type="ECO:0000313" key="3">
    <source>
        <dbReference type="EMBL" id="EPE24910.1"/>
    </source>
</evidence>
<dbReference type="GeneID" id="19470532"/>
<feature type="region of interest" description="Disordered" evidence="1">
    <location>
        <begin position="326"/>
        <end position="346"/>
    </location>
</feature>
<keyword evidence="4" id="KW-1185">Reference proteome</keyword>
<accession>S3CG85</accession>